<evidence type="ECO:0000256" key="6">
    <source>
        <dbReference type="ARBA" id="ARBA00023125"/>
    </source>
</evidence>
<evidence type="ECO:0000256" key="2">
    <source>
        <dbReference type="ARBA" id="ARBA00021982"/>
    </source>
</evidence>
<dbReference type="SUPFAM" id="SSF52540">
    <property type="entry name" value="P-loop containing nucleoside triphosphate hydrolases"/>
    <property type="match status" value="1"/>
</dbReference>
<dbReference type="Pfam" id="PF00488">
    <property type="entry name" value="MutS_V"/>
    <property type="match status" value="1"/>
</dbReference>
<dbReference type="NCBIfam" id="TIGR01070">
    <property type="entry name" value="mutS1"/>
    <property type="match status" value="1"/>
</dbReference>
<organism evidence="12 13">
    <name type="scientific">Fulvivirga marina</name>
    <dbReference type="NCBI Taxonomy" id="2494733"/>
    <lineage>
        <taxon>Bacteria</taxon>
        <taxon>Pseudomonadati</taxon>
        <taxon>Bacteroidota</taxon>
        <taxon>Cytophagia</taxon>
        <taxon>Cytophagales</taxon>
        <taxon>Fulvivirgaceae</taxon>
        <taxon>Fulvivirga</taxon>
    </lineage>
</organism>
<dbReference type="SMART" id="SM00533">
    <property type="entry name" value="MUTSd"/>
    <property type="match status" value="1"/>
</dbReference>
<dbReference type="InterPro" id="IPR000432">
    <property type="entry name" value="DNA_mismatch_repair_MutS_C"/>
</dbReference>
<dbReference type="Pfam" id="PF01624">
    <property type="entry name" value="MutS_I"/>
    <property type="match status" value="1"/>
</dbReference>
<dbReference type="InterPro" id="IPR016151">
    <property type="entry name" value="DNA_mismatch_repair_MutS_N"/>
</dbReference>
<dbReference type="InterPro" id="IPR007695">
    <property type="entry name" value="DNA_mismatch_repair_MutS-lik_N"/>
</dbReference>
<sequence length="870" mass="98411">MAKTKEAKETPLMKQYNAIKAKYPGALLLFRVGDFYETFGEDAVKASKVLDIVLTKRANGAASHIELAGFPHHSLDTYLPKLVRAGNRVAICDQLEDPKSVKGIVKRGVTELVTPGLSFNDNVLEKKANNFLASIHFSKERAGVAFLDVSTGEFMAAQGSKDYISKLFQGFNPSEVIFCKSAKEDLRLLFQDDYNTFSLDEWIYSFDFAYEKLTAHFQTNTLKGYGIEGMDDAIVAAGAVLHYLEETEHREVKHISSISRIDEDRYVWLDKFTIRNLELIYPQHDGGVPLIDILDCTVTPMGSRLLKKWMVLPLKEIASINERLNTVKGFTENADLLDDIQQSLKQIGDLERLISKVAVGRINPREMNQLKKALRNTLPIKRILQDSQFDELKKLADQINPCEFLLEKIENELKEEVPLTSNVGGLIKDGINEELDELRKIAYSGKDYLIQIQKREVERTGISSLKIAYNKVFGYYLEVSNAHKDKVPGEWIRKQTLVNAERYITEELKVYEEKILNAEDKLFVIEQKLFYELVVSAADYVTQIQQNARVLATVDCLNSFAIIAQSNKYVMPEVNDSTGIDIKEGRHPVIEKQLPLGESYIPNDVFLDNDHQQIMIITGPNMAGKSALLRQTALIVLMAQMGSFVPAKEAAIGMVDKVFTRVGASDNLSKGESTFMVEMTETASILNNLSDRSLVLMDEIGRGTSTYDGVSIAWSIVEFLHNHPDYRVKTLFATHYHELNQLTEDFPRIKNFNVSVKEVGDKIIFMRKLKEGGSEHSFGIHVAQLAGMPNKVVIRANEIMHFLEKDKNKNDTRKKLEEVPKANYQMNLFEADPRYKQVQEMMDALDINTISPVEALLKLNEIKGVLKSKP</sequence>
<evidence type="ECO:0000256" key="1">
    <source>
        <dbReference type="ARBA" id="ARBA00006271"/>
    </source>
</evidence>
<dbReference type="AlphaFoldDB" id="A0A937FX71"/>
<dbReference type="Gene3D" id="1.10.1420.10">
    <property type="match status" value="2"/>
</dbReference>
<dbReference type="EMBL" id="JAEUGD010000023">
    <property type="protein sequence ID" value="MBL6446061.1"/>
    <property type="molecule type" value="Genomic_DNA"/>
</dbReference>
<keyword evidence="5 9" id="KW-0067">ATP-binding</keyword>
<dbReference type="FunFam" id="1.10.1420.10:FF:000001">
    <property type="entry name" value="DNA mismatch repair protein MutS"/>
    <property type="match status" value="1"/>
</dbReference>
<dbReference type="InterPro" id="IPR005748">
    <property type="entry name" value="DNA_mismatch_repair_MutS"/>
</dbReference>
<feature type="binding site" evidence="9">
    <location>
        <begin position="619"/>
        <end position="626"/>
    </location>
    <ligand>
        <name>ATP</name>
        <dbReference type="ChEBI" id="CHEBI:30616"/>
    </ligand>
</feature>
<keyword evidence="4 9" id="KW-0227">DNA damage</keyword>
<evidence type="ECO:0000256" key="7">
    <source>
        <dbReference type="ARBA" id="ARBA00023204"/>
    </source>
</evidence>
<dbReference type="InterPro" id="IPR007860">
    <property type="entry name" value="DNA_mmatch_repair_MutS_con_dom"/>
</dbReference>
<evidence type="ECO:0000256" key="10">
    <source>
        <dbReference type="RuleBase" id="RU003756"/>
    </source>
</evidence>
<evidence type="ECO:0000313" key="12">
    <source>
        <dbReference type="EMBL" id="MBL6446061.1"/>
    </source>
</evidence>
<accession>A0A937FX71</accession>
<evidence type="ECO:0000256" key="3">
    <source>
        <dbReference type="ARBA" id="ARBA00022741"/>
    </source>
</evidence>
<dbReference type="InterPro" id="IPR007861">
    <property type="entry name" value="DNA_mismatch_repair_MutS_clamp"/>
</dbReference>
<dbReference type="CDD" id="cd03284">
    <property type="entry name" value="ABC_MutS1"/>
    <property type="match status" value="1"/>
</dbReference>
<dbReference type="PANTHER" id="PTHR11361">
    <property type="entry name" value="DNA MISMATCH REPAIR PROTEIN MUTS FAMILY MEMBER"/>
    <property type="match status" value="1"/>
</dbReference>
<dbReference type="GO" id="GO:0005524">
    <property type="term" value="F:ATP binding"/>
    <property type="evidence" value="ECO:0007669"/>
    <property type="project" value="UniProtKB-UniRule"/>
</dbReference>
<dbReference type="Pfam" id="PF05192">
    <property type="entry name" value="MutS_III"/>
    <property type="match status" value="1"/>
</dbReference>
<dbReference type="InterPro" id="IPR017261">
    <property type="entry name" value="DNA_mismatch_repair_MutS/MSH"/>
</dbReference>
<dbReference type="GO" id="GO:0140664">
    <property type="term" value="F:ATP-dependent DNA damage sensor activity"/>
    <property type="evidence" value="ECO:0007669"/>
    <property type="project" value="InterPro"/>
</dbReference>
<dbReference type="SUPFAM" id="SSF55271">
    <property type="entry name" value="DNA repair protein MutS, domain I"/>
    <property type="match status" value="1"/>
</dbReference>
<dbReference type="SUPFAM" id="SSF53150">
    <property type="entry name" value="DNA repair protein MutS, domain II"/>
    <property type="match status" value="1"/>
</dbReference>
<dbReference type="Pfam" id="PF05188">
    <property type="entry name" value="MutS_II"/>
    <property type="match status" value="1"/>
</dbReference>
<dbReference type="Gene3D" id="3.40.1170.10">
    <property type="entry name" value="DNA repair protein MutS, domain I"/>
    <property type="match status" value="1"/>
</dbReference>
<dbReference type="SUPFAM" id="SSF48334">
    <property type="entry name" value="DNA repair protein MutS, domain III"/>
    <property type="match status" value="1"/>
</dbReference>
<comment type="function">
    <text evidence="8 9">This protein is involved in the repair of mismatches in DNA. It is possible that it carries out the mismatch recognition step. This protein has a weak ATPase activity.</text>
</comment>
<dbReference type="Pfam" id="PF05190">
    <property type="entry name" value="MutS_IV"/>
    <property type="match status" value="1"/>
</dbReference>
<evidence type="ECO:0000256" key="5">
    <source>
        <dbReference type="ARBA" id="ARBA00022840"/>
    </source>
</evidence>
<comment type="similarity">
    <text evidence="1 9 10">Belongs to the DNA mismatch repair MutS family.</text>
</comment>
<proteinExistence type="inferred from homology"/>
<keyword evidence="13" id="KW-1185">Reference proteome</keyword>
<keyword evidence="6 9" id="KW-0238">DNA-binding</keyword>
<evidence type="ECO:0000256" key="9">
    <source>
        <dbReference type="HAMAP-Rule" id="MF_00096"/>
    </source>
</evidence>
<feature type="domain" description="DNA mismatch repair proteins mutS family" evidence="11">
    <location>
        <begin position="693"/>
        <end position="709"/>
    </location>
</feature>
<dbReference type="NCBIfam" id="NF003810">
    <property type="entry name" value="PRK05399.1"/>
    <property type="match status" value="1"/>
</dbReference>
<dbReference type="GO" id="GO:0005829">
    <property type="term" value="C:cytosol"/>
    <property type="evidence" value="ECO:0007669"/>
    <property type="project" value="TreeGrafter"/>
</dbReference>
<dbReference type="FunFam" id="3.40.50.300:FF:000870">
    <property type="entry name" value="MutS protein homolog 4"/>
    <property type="match status" value="1"/>
</dbReference>
<keyword evidence="7 9" id="KW-0234">DNA repair</keyword>
<dbReference type="GO" id="GO:0030983">
    <property type="term" value="F:mismatched DNA binding"/>
    <property type="evidence" value="ECO:0007669"/>
    <property type="project" value="InterPro"/>
</dbReference>
<reference evidence="12" key="1">
    <citation type="submission" date="2021-01" db="EMBL/GenBank/DDBJ databases">
        <title>Fulvivirga kasyanovii gen. nov., sp nov., a novel member of the phylum Bacteroidetes isolated from seawater in a mussel farm.</title>
        <authorList>
            <person name="Zhao L.-H."/>
            <person name="Wang Z.-J."/>
        </authorList>
    </citation>
    <scope>NUCLEOTIDE SEQUENCE</scope>
    <source>
        <strain evidence="12">29W222</strain>
    </source>
</reference>
<evidence type="ECO:0000256" key="4">
    <source>
        <dbReference type="ARBA" id="ARBA00022763"/>
    </source>
</evidence>
<dbReference type="SMART" id="SM00534">
    <property type="entry name" value="MUTSac"/>
    <property type="match status" value="1"/>
</dbReference>
<dbReference type="Gene3D" id="3.30.420.110">
    <property type="entry name" value="MutS, connector domain"/>
    <property type="match status" value="1"/>
</dbReference>
<dbReference type="HAMAP" id="MF_00096">
    <property type="entry name" value="MutS"/>
    <property type="match status" value="1"/>
</dbReference>
<evidence type="ECO:0000256" key="8">
    <source>
        <dbReference type="ARBA" id="ARBA00024647"/>
    </source>
</evidence>
<dbReference type="GO" id="GO:0003684">
    <property type="term" value="F:damaged DNA binding"/>
    <property type="evidence" value="ECO:0007669"/>
    <property type="project" value="UniProtKB-UniRule"/>
</dbReference>
<dbReference type="InterPro" id="IPR007696">
    <property type="entry name" value="DNA_mismatch_repair_MutS_core"/>
</dbReference>
<protein>
    <recommendedName>
        <fullName evidence="2 9">DNA mismatch repair protein MutS</fullName>
    </recommendedName>
</protein>
<dbReference type="PIRSF" id="PIRSF037677">
    <property type="entry name" value="DNA_mis_repair_Msh6"/>
    <property type="match status" value="1"/>
</dbReference>
<dbReference type="Proteomes" id="UP000614216">
    <property type="component" value="Unassembled WGS sequence"/>
</dbReference>
<dbReference type="InterPro" id="IPR027417">
    <property type="entry name" value="P-loop_NTPase"/>
</dbReference>
<dbReference type="PROSITE" id="PS00486">
    <property type="entry name" value="DNA_MISMATCH_REPAIR_2"/>
    <property type="match status" value="1"/>
</dbReference>
<comment type="caution">
    <text evidence="12">The sequence shown here is derived from an EMBL/GenBank/DDBJ whole genome shotgun (WGS) entry which is preliminary data.</text>
</comment>
<keyword evidence="3 9" id="KW-0547">Nucleotide-binding</keyword>
<dbReference type="InterPro" id="IPR036187">
    <property type="entry name" value="DNA_mismatch_repair_MutS_sf"/>
</dbReference>
<dbReference type="Gene3D" id="3.40.50.300">
    <property type="entry name" value="P-loop containing nucleotide triphosphate hydrolases"/>
    <property type="match status" value="1"/>
</dbReference>
<dbReference type="FunFam" id="3.40.1170.10:FF:000001">
    <property type="entry name" value="DNA mismatch repair protein MutS"/>
    <property type="match status" value="1"/>
</dbReference>
<dbReference type="InterPro" id="IPR045076">
    <property type="entry name" value="MutS"/>
</dbReference>
<dbReference type="GO" id="GO:0006298">
    <property type="term" value="P:mismatch repair"/>
    <property type="evidence" value="ECO:0007669"/>
    <property type="project" value="UniProtKB-UniRule"/>
</dbReference>
<dbReference type="InterPro" id="IPR036678">
    <property type="entry name" value="MutS_con_dom_sf"/>
</dbReference>
<dbReference type="RefSeq" id="WP_202855609.1">
    <property type="nucleotide sequence ID" value="NZ_JAEUGD010000023.1"/>
</dbReference>
<evidence type="ECO:0000259" key="11">
    <source>
        <dbReference type="PROSITE" id="PS00486"/>
    </source>
</evidence>
<dbReference type="PANTHER" id="PTHR11361:SF34">
    <property type="entry name" value="DNA MISMATCH REPAIR PROTEIN MSH1, MITOCHONDRIAL"/>
    <property type="match status" value="1"/>
</dbReference>
<evidence type="ECO:0000313" key="13">
    <source>
        <dbReference type="Proteomes" id="UP000614216"/>
    </source>
</evidence>
<gene>
    <name evidence="9 12" type="primary">mutS</name>
    <name evidence="12" type="ORF">JMN32_07070</name>
</gene>
<name>A0A937FX71_9BACT</name>